<evidence type="ECO:0000256" key="6">
    <source>
        <dbReference type="RuleBase" id="RU361187"/>
    </source>
</evidence>
<comment type="caution">
    <text evidence="7">The sequence shown here is derived from an EMBL/GenBank/DDBJ whole genome shotgun (WGS) entry which is preliminary data.</text>
</comment>
<evidence type="ECO:0000256" key="4">
    <source>
        <dbReference type="PIRSR" id="PIRSR606710-1"/>
    </source>
</evidence>
<reference evidence="7 8" key="1">
    <citation type="journal article" date="2014" name="J. Microbiol.">
        <title>Diaminobutyricibacter tongyongensis gen. nov., sp. nov. and Homoserinibacter gongjuensis gen. nov., sp. nov. belong to the family Microbacteriaceae.</title>
        <authorList>
            <person name="Kim S.J."/>
            <person name="Ahn J.H."/>
            <person name="Weon H.Y."/>
            <person name="Hamada M."/>
            <person name="Suzuki K."/>
            <person name="Kwon S.W."/>
        </authorList>
    </citation>
    <scope>NUCLEOTIDE SEQUENCE [LARGE SCALE GENOMIC DNA]</scope>
    <source>
        <strain evidence="7 8">NBRC 108724</strain>
    </source>
</reference>
<evidence type="ECO:0000256" key="3">
    <source>
        <dbReference type="ARBA" id="ARBA00023295"/>
    </source>
</evidence>
<dbReference type="Pfam" id="PF04616">
    <property type="entry name" value="Glyco_hydro_43"/>
    <property type="match status" value="1"/>
</dbReference>
<keyword evidence="8" id="KW-1185">Reference proteome</keyword>
<dbReference type="InterPro" id="IPR006710">
    <property type="entry name" value="Glyco_hydro_43"/>
</dbReference>
<evidence type="ECO:0000256" key="2">
    <source>
        <dbReference type="ARBA" id="ARBA00022801"/>
    </source>
</evidence>
<accession>A0A6L9XUK4</accession>
<evidence type="ECO:0000313" key="8">
    <source>
        <dbReference type="Proteomes" id="UP000474967"/>
    </source>
</evidence>
<comment type="similarity">
    <text evidence="1 6">Belongs to the glycosyl hydrolase 43 family.</text>
</comment>
<dbReference type="InterPro" id="IPR051795">
    <property type="entry name" value="Glycosyl_Hydrlase_43"/>
</dbReference>
<organism evidence="7 8">
    <name type="scientific">Leifsonia tongyongensis</name>
    <dbReference type="NCBI Taxonomy" id="1268043"/>
    <lineage>
        <taxon>Bacteria</taxon>
        <taxon>Bacillati</taxon>
        <taxon>Actinomycetota</taxon>
        <taxon>Actinomycetes</taxon>
        <taxon>Micrococcales</taxon>
        <taxon>Microbacteriaceae</taxon>
        <taxon>Leifsonia</taxon>
    </lineage>
</organism>
<dbReference type="CDD" id="cd18617">
    <property type="entry name" value="GH43_XynB-like"/>
    <property type="match status" value="1"/>
</dbReference>
<proteinExistence type="inferred from homology"/>
<dbReference type="GO" id="GO:0004553">
    <property type="term" value="F:hydrolase activity, hydrolyzing O-glycosyl compounds"/>
    <property type="evidence" value="ECO:0007669"/>
    <property type="project" value="InterPro"/>
</dbReference>
<dbReference type="AlphaFoldDB" id="A0A6L9XUK4"/>
<keyword evidence="2 6" id="KW-0378">Hydrolase</keyword>
<feature type="active site" description="Proton acceptor" evidence="4">
    <location>
        <position position="31"/>
    </location>
</feature>
<sequence>MPTPTPVVSGAVLSPSGSAATDPVIPGFYPDPTICKVGSDYYLANSSFEYFPGAPLFHSTDLVTWDQIGHIMSRRSQFQYGSDGPSTGVYGSTLRFHSGRFWFITTNVSTFDSGQLLLTADDPAGEWSDPIQIPDAIGIDPDIVWDDDGICYLTWNALDFSDGGRGILQATLDTTTGKLTSPAYQVWQGTGMVAPEGPHLYRIGDYWYLLLAEGGTERGHSVTVARGTSPSGPFESCPWNPIFTHRSSGHPVQNVGHADLVPDLDGGWAAVYLGARPHGSTPQYHVLGRETFLAGVDWLEGWPVFDEGRFQAEPVDTDFIDAFATPTLHHRWVAPTGEPDRIAKHLPEGGVALAGIPGQGGLCVRVRDLSWRADAVLMASGTFRVRIDDRHWYGLHVLDGSVTVEAQIGDIRSTVSSSPFAGGAVTVRIESVPPVSLPIPLGHGGPDDIVLSFDAGDGFHELSRLDGRYISTEVASGFTGRMLCVGAADAESRLLRVTYEKR</sequence>
<dbReference type="Gene3D" id="2.60.120.200">
    <property type="match status" value="1"/>
</dbReference>
<feature type="site" description="Important for catalytic activity, responsible for pKa modulation of the active site Glu and correct orientation of both the proton donor and substrate" evidence="5">
    <location>
        <position position="140"/>
    </location>
</feature>
<dbReference type="GO" id="GO:0005975">
    <property type="term" value="P:carbohydrate metabolic process"/>
    <property type="evidence" value="ECO:0007669"/>
    <property type="project" value="InterPro"/>
</dbReference>
<dbReference type="PANTHER" id="PTHR42812">
    <property type="entry name" value="BETA-XYLOSIDASE"/>
    <property type="match status" value="1"/>
</dbReference>
<dbReference type="PANTHER" id="PTHR42812:SF12">
    <property type="entry name" value="BETA-XYLOSIDASE-RELATED"/>
    <property type="match status" value="1"/>
</dbReference>
<evidence type="ECO:0000313" key="7">
    <source>
        <dbReference type="EMBL" id="NEN04945.1"/>
    </source>
</evidence>
<evidence type="ECO:0000256" key="1">
    <source>
        <dbReference type="ARBA" id="ARBA00009865"/>
    </source>
</evidence>
<dbReference type="RefSeq" id="WP_163288026.1">
    <property type="nucleotide sequence ID" value="NZ_JAAGWY010000001.1"/>
</dbReference>
<dbReference type="Proteomes" id="UP000474967">
    <property type="component" value="Unassembled WGS sequence"/>
</dbReference>
<gene>
    <name evidence="7" type="ORF">G3T36_03585</name>
</gene>
<dbReference type="EMBL" id="JAAGWY010000001">
    <property type="protein sequence ID" value="NEN04945.1"/>
    <property type="molecule type" value="Genomic_DNA"/>
</dbReference>
<dbReference type="InterPro" id="IPR023296">
    <property type="entry name" value="Glyco_hydro_beta-prop_sf"/>
</dbReference>
<name>A0A6L9XUK4_9MICO</name>
<keyword evidence="3 6" id="KW-0326">Glycosidase</keyword>
<evidence type="ECO:0000256" key="5">
    <source>
        <dbReference type="PIRSR" id="PIRSR606710-2"/>
    </source>
</evidence>
<dbReference type="Gene3D" id="2.115.10.20">
    <property type="entry name" value="Glycosyl hydrolase domain, family 43"/>
    <property type="match status" value="1"/>
</dbReference>
<protein>
    <submittedName>
        <fullName evidence="7">Glycoside hydrolase family 43 protein</fullName>
    </submittedName>
</protein>
<dbReference type="SUPFAM" id="SSF75005">
    <property type="entry name" value="Arabinanase/levansucrase/invertase"/>
    <property type="match status" value="1"/>
</dbReference>
<feature type="active site" description="Proton donor" evidence="4">
    <location>
        <position position="196"/>
    </location>
</feature>